<protein>
    <submittedName>
        <fullName evidence="3">Winged helix-turn-helix transcriptional regulator</fullName>
    </submittedName>
</protein>
<proteinExistence type="predicted"/>
<dbReference type="InterPro" id="IPR036390">
    <property type="entry name" value="WH_DNA-bd_sf"/>
</dbReference>
<dbReference type="SUPFAM" id="SSF46785">
    <property type="entry name" value="Winged helix' DNA-binding domain"/>
    <property type="match status" value="1"/>
</dbReference>
<feature type="domain" description="HTH crp-type" evidence="2">
    <location>
        <begin position="47"/>
        <end position="115"/>
    </location>
</feature>
<evidence type="ECO:0000259" key="2">
    <source>
        <dbReference type="PROSITE" id="PS51063"/>
    </source>
</evidence>
<feature type="compositionally biased region" description="Basic and acidic residues" evidence="1">
    <location>
        <begin position="24"/>
        <end position="44"/>
    </location>
</feature>
<dbReference type="CDD" id="cd00092">
    <property type="entry name" value="HTH_CRP"/>
    <property type="match status" value="1"/>
</dbReference>
<accession>A0A426QFV5</accession>
<dbReference type="InterPro" id="IPR036388">
    <property type="entry name" value="WH-like_DNA-bd_sf"/>
</dbReference>
<dbReference type="InterPro" id="IPR012318">
    <property type="entry name" value="HTH_CRP"/>
</dbReference>
<evidence type="ECO:0000256" key="1">
    <source>
        <dbReference type="SAM" id="MobiDB-lite"/>
    </source>
</evidence>
<keyword evidence="4" id="KW-1185">Reference proteome</keyword>
<dbReference type="EMBL" id="QZMU01000001">
    <property type="protein sequence ID" value="RRQ20631.1"/>
    <property type="molecule type" value="Genomic_DNA"/>
</dbReference>
<comment type="caution">
    <text evidence="3">The sequence shown here is derived from an EMBL/GenBank/DDBJ whole genome shotgun (WGS) entry which is preliminary data.</text>
</comment>
<dbReference type="GO" id="GO:0003677">
    <property type="term" value="F:DNA binding"/>
    <property type="evidence" value="ECO:0007669"/>
    <property type="project" value="InterPro"/>
</dbReference>
<dbReference type="Gene3D" id="1.10.10.10">
    <property type="entry name" value="Winged helix-like DNA-binding domain superfamily/Winged helix DNA-binding domain"/>
    <property type="match status" value="1"/>
</dbReference>
<dbReference type="SMART" id="SM00419">
    <property type="entry name" value="HTH_CRP"/>
    <property type="match status" value="1"/>
</dbReference>
<dbReference type="GO" id="GO:0006355">
    <property type="term" value="P:regulation of DNA-templated transcription"/>
    <property type="evidence" value="ECO:0007669"/>
    <property type="project" value="InterPro"/>
</dbReference>
<reference evidence="3 4" key="1">
    <citation type="journal article" date="2010" name="Int. J. Syst. Evol. Microbiol.">
        <title>Thiohalobacter thiocyanaticus gen. nov., sp. nov., a moderately halophilic, sulfur-oxidizing gammaproteobacterium from hypersaline lakes, that utilizes thiocyanate.</title>
        <authorList>
            <person name="Sorokin D.Y."/>
            <person name="Kovaleva O.L."/>
            <person name="Tourova T.P."/>
            <person name="Muyzer G."/>
        </authorList>
    </citation>
    <scope>NUCLEOTIDE SEQUENCE [LARGE SCALE GENOMIC DNA]</scope>
    <source>
        <strain evidence="3 4">Hrh1</strain>
    </source>
</reference>
<evidence type="ECO:0000313" key="4">
    <source>
        <dbReference type="Proteomes" id="UP000287798"/>
    </source>
</evidence>
<gene>
    <name evidence="3" type="ORF">D6C00_00615</name>
</gene>
<dbReference type="AlphaFoldDB" id="A0A426QFV5"/>
<organism evidence="3 4">
    <name type="scientific">Thiohalobacter thiocyanaticus</name>
    <dbReference type="NCBI Taxonomy" id="585455"/>
    <lineage>
        <taxon>Bacteria</taxon>
        <taxon>Pseudomonadati</taxon>
        <taxon>Pseudomonadota</taxon>
        <taxon>Gammaproteobacteria</taxon>
        <taxon>Thiohalobacterales</taxon>
        <taxon>Thiohalobacteraceae</taxon>
        <taxon>Thiohalobacter</taxon>
    </lineage>
</organism>
<feature type="region of interest" description="Disordered" evidence="1">
    <location>
        <begin position="1"/>
        <end position="44"/>
    </location>
</feature>
<sequence length="119" mass="12984">MSPVGADAGVFHRLSGDASQGGHPDARGDGRAPAPDHRSCQEPRVDGCIRASYANLLLQLAIEEDGRLVTPSLTQQDIADQVGSSREMVSRILKDLRAGNYISMDGKRFVINKRIPDRW</sequence>
<dbReference type="Pfam" id="PF13545">
    <property type="entry name" value="HTH_Crp_2"/>
    <property type="match status" value="1"/>
</dbReference>
<dbReference type="Proteomes" id="UP000287798">
    <property type="component" value="Unassembled WGS sequence"/>
</dbReference>
<evidence type="ECO:0000313" key="3">
    <source>
        <dbReference type="EMBL" id="RRQ20631.1"/>
    </source>
</evidence>
<dbReference type="PROSITE" id="PS51063">
    <property type="entry name" value="HTH_CRP_2"/>
    <property type="match status" value="1"/>
</dbReference>
<dbReference type="OrthoDB" id="6881322at2"/>
<name>A0A426QFV5_9GAMM</name>